<gene>
    <name evidence="1" type="ORF">PF001_g24640</name>
</gene>
<name>A0A6A4BS58_9STRA</name>
<organism evidence="1 2">
    <name type="scientific">Phytophthora fragariae</name>
    <dbReference type="NCBI Taxonomy" id="53985"/>
    <lineage>
        <taxon>Eukaryota</taxon>
        <taxon>Sar</taxon>
        <taxon>Stramenopiles</taxon>
        <taxon>Oomycota</taxon>
        <taxon>Peronosporomycetes</taxon>
        <taxon>Peronosporales</taxon>
        <taxon>Peronosporaceae</taxon>
        <taxon>Phytophthora</taxon>
    </lineage>
</organism>
<evidence type="ECO:0000313" key="2">
    <source>
        <dbReference type="Proteomes" id="UP000437068"/>
    </source>
</evidence>
<comment type="caution">
    <text evidence="1">The sequence shown here is derived from an EMBL/GenBank/DDBJ whole genome shotgun (WGS) entry which is preliminary data.</text>
</comment>
<sequence length="303" mass="32718">MANPQIRLRFRLNQGTAAVAVDSGKGMSLTSTTHASGNTCPVMIAASSSGNPMAGVLAASAGFSIAWGAIVNALDPTIDGIYMPFTSTRLYVPFVHLENPQAIISKPVKKVRFNDCYAQFFSQRAGIGKQSNQLNVAFDLQLSASVKNAKYVILLPFAEQTTNFASAAVQEYQSPFDTAPWTLQPGSSIRNFNVRIGSTQAFDISHDYDFHHFTNEIAKIGAINGDLTPELVNGLLDYQTWSLTNRVLIADVSRLTDKDAPQAIQVSGVNAGCQGTNMLILVVSEQELTFDKLTGEILDFTTA</sequence>
<proteinExistence type="predicted"/>
<protein>
    <submittedName>
        <fullName evidence="1">Uncharacterized protein</fullName>
    </submittedName>
</protein>
<dbReference type="Proteomes" id="UP000437068">
    <property type="component" value="Unassembled WGS sequence"/>
</dbReference>
<evidence type="ECO:0000313" key="1">
    <source>
        <dbReference type="EMBL" id="KAE9279610.1"/>
    </source>
</evidence>
<accession>A0A6A4BS58</accession>
<dbReference type="EMBL" id="QXGE01002731">
    <property type="protein sequence ID" value="KAE9279610.1"/>
    <property type="molecule type" value="Genomic_DNA"/>
</dbReference>
<reference evidence="1 2" key="1">
    <citation type="submission" date="2018-08" db="EMBL/GenBank/DDBJ databases">
        <title>Genomic investigation of the strawberry pathogen Phytophthora fragariae indicates pathogenicity is determined by transcriptional variation in three key races.</title>
        <authorList>
            <person name="Adams T.M."/>
            <person name="Armitage A.D."/>
            <person name="Sobczyk M.K."/>
            <person name="Bates H.J."/>
            <person name="Dunwell J.M."/>
            <person name="Nellist C.F."/>
            <person name="Harrison R.J."/>
        </authorList>
    </citation>
    <scope>NUCLEOTIDE SEQUENCE [LARGE SCALE GENOMIC DNA]</scope>
    <source>
        <strain evidence="1 2">A4</strain>
    </source>
</reference>
<dbReference type="AlphaFoldDB" id="A0A6A4BS58"/>